<dbReference type="EMBL" id="MU129054">
    <property type="protein sequence ID" value="KAF9508623.1"/>
    <property type="molecule type" value="Genomic_DNA"/>
</dbReference>
<sequence length="231" mass="25390">MVHFLNTFRLPRAVTSPGGNWNSGSSTGMMMGLNKGFVARYLMVKGALLKKEEPVLHEFMKTSSNPSGIRADTSEGDLEQIQDWEIVLSDISLFKHNMRNSPWSRLDTVFEIGVEIESQVSLQSSTFISISFRGNLPDIRSIIAWLGNIGAIIASVAYRSKDPPHFTLGHSVVIAIIYAGILPTALLALAYSRVNAYRDAQVPKGDDSAGSYSQEKRAGLGAYTPDFRYSL</sequence>
<keyword evidence="3" id="KW-1185">Reference proteome</keyword>
<gene>
    <name evidence="2" type="ORF">BS47DRAFT_1365790</name>
</gene>
<organism evidence="2 3">
    <name type="scientific">Hydnum rufescens UP504</name>
    <dbReference type="NCBI Taxonomy" id="1448309"/>
    <lineage>
        <taxon>Eukaryota</taxon>
        <taxon>Fungi</taxon>
        <taxon>Dikarya</taxon>
        <taxon>Basidiomycota</taxon>
        <taxon>Agaricomycotina</taxon>
        <taxon>Agaricomycetes</taxon>
        <taxon>Cantharellales</taxon>
        <taxon>Hydnaceae</taxon>
        <taxon>Hydnum</taxon>
    </lineage>
</organism>
<dbReference type="Proteomes" id="UP000886523">
    <property type="component" value="Unassembled WGS sequence"/>
</dbReference>
<proteinExistence type="predicted"/>
<reference evidence="2" key="1">
    <citation type="journal article" date="2020" name="Nat. Commun.">
        <title>Large-scale genome sequencing of mycorrhizal fungi provides insights into the early evolution of symbiotic traits.</title>
        <authorList>
            <person name="Miyauchi S."/>
            <person name="Kiss E."/>
            <person name="Kuo A."/>
            <person name="Drula E."/>
            <person name="Kohler A."/>
            <person name="Sanchez-Garcia M."/>
            <person name="Morin E."/>
            <person name="Andreopoulos B."/>
            <person name="Barry K.W."/>
            <person name="Bonito G."/>
            <person name="Buee M."/>
            <person name="Carver A."/>
            <person name="Chen C."/>
            <person name="Cichocki N."/>
            <person name="Clum A."/>
            <person name="Culley D."/>
            <person name="Crous P.W."/>
            <person name="Fauchery L."/>
            <person name="Girlanda M."/>
            <person name="Hayes R.D."/>
            <person name="Keri Z."/>
            <person name="LaButti K."/>
            <person name="Lipzen A."/>
            <person name="Lombard V."/>
            <person name="Magnuson J."/>
            <person name="Maillard F."/>
            <person name="Murat C."/>
            <person name="Nolan M."/>
            <person name="Ohm R.A."/>
            <person name="Pangilinan J."/>
            <person name="Pereira M.F."/>
            <person name="Perotto S."/>
            <person name="Peter M."/>
            <person name="Pfister S."/>
            <person name="Riley R."/>
            <person name="Sitrit Y."/>
            <person name="Stielow J.B."/>
            <person name="Szollosi G."/>
            <person name="Zifcakova L."/>
            <person name="Stursova M."/>
            <person name="Spatafora J.W."/>
            <person name="Tedersoo L."/>
            <person name="Vaario L.M."/>
            <person name="Yamada A."/>
            <person name="Yan M."/>
            <person name="Wang P."/>
            <person name="Xu J."/>
            <person name="Bruns T."/>
            <person name="Baldrian P."/>
            <person name="Vilgalys R."/>
            <person name="Dunand C."/>
            <person name="Henrissat B."/>
            <person name="Grigoriev I.V."/>
            <person name="Hibbett D."/>
            <person name="Nagy L.G."/>
            <person name="Martin F.M."/>
        </authorList>
    </citation>
    <scope>NUCLEOTIDE SEQUENCE</scope>
    <source>
        <strain evidence="2">UP504</strain>
    </source>
</reference>
<name>A0A9P6AMP9_9AGAM</name>
<dbReference type="AlphaFoldDB" id="A0A9P6AMP9"/>
<evidence type="ECO:0000313" key="3">
    <source>
        <dbReference type="Proteomes" id="UP000886523"/>
    </source>
</evidence>
<keyword evidence="1" id="KW-0812">Transmembrane</keyword>
<accession>A0A9P6AMP9</accession>
<keyword evidence="1" id="KW-1133">Transmembrane helix</keyword>
<comment type="caution">
    <text evidence="2">The sequence shown here is derived from an EMBL/GenBank/DDBJ whole genome shotgun (WGS) entry which is preliminary data.</text>
</comment>
<feature type="transmembrane region" description="Helical" evidence="1">
    <location>
        <begin position="172"/>
        <end position="191"/>
    </location>
</feature>
<dbReference type="OrthoDB" id="2962993at2759"/>
<keyword evidence="1" id="KW-0472">Membrane</keyword>
<protein>
    <submittedName>
        <fullName evidence="2">Uncharacterized protein</fullName>
    </submittedName>
</protein>
<evidence type="ECO:0000256" key="1">
    <source>
        <dbReference type="SAM" id="Phobius"/>
    </source>
</evidence>
<feature type="transmembrane region" description="Helical" evidence="1">
    <location>
        <begin position="142"/>
        <end position="160"/>
    </location>
</feature>
<evidence type="ECO:0000313" key="2">
    <source>
        <dbReference type="EMBL" id="KAF9508623.1"/>
    </source>
</evidence>